<evidence type="ECO:0000313" key="1">
    <source>
        <dbReference type="EMBL" id="GAX60158.1"/>
    </source>
</evidence>
<dbReference type="AlphaFoldDB" id="A0A286TW92"/>
<keyword evidence="2" id="KW-1185">Reference proteome</keyword>
<dbReference type="EMBL" id="BAOS01000005">
    <property type="protein sequence ID" value="GAX60158.1"/>
    <property type="molecule type" value="Genomic_DNA"/>
</dbReference>
<protein>
    <submittedName>
        <fullName evidence="1">Transposase</fullName>
    </submittedName>
</protein>
<dbReference type="Proteomes" id="UP000218542">
    <property type="component" value="Unassembled WGS sequence"/>
</dbReference>
<gene>
    <name evidence="1" type="ORF">SCALIN_C05_0244</name>
</gene>
<organism evidence="1 2">
    <name type="scientific">Candidatus Scalindua japonica</name>
    <dbReference type="NCBI Taxonomy" id="1284222"/>
    <lineage>
        <taxon>Bacteria</taxon>
        <taxon>Pseudomonadati</taxon>
        <taxon>Planctomycetota</taxon>
        <taxon>Candidatus Brocadiia</taxon>
        <taxon>Candidatus Brocadiales</taxon>
        <taxon>Candidatus Scalinduaceae</taxon>
        <taxon>Candidatus Scalindua</taxon>
    </lineage>
</organism>
<proteinExistence type="predicted"/>
<evidence type="ECO:0000313" key="2">
    <source>
        <dbReference type="Proteomes" id="UP000218542"/>
    </source>
</evidence>
<sequence length="113" mass="12472">MATIDLKKYQKADDANLPGVMAFRDKKEILGDQWTAVLQHSASFAAKQIQSVVTSQAKAIVKLEALSKKLKRGELPKATLSSVKKKVSDILSPQHLKKIISNKVRLCEGRTTI</sequence>
<comment type="caution">
    <text evidence="1">The sequence shown here is derived from an EMBL/GenBank/DDBJ whole genome shotgun (WGS) entry which is preliminary data.</text>
</comment>
<reference evidence="2" key="1">
    <citation type="journal article" date="2017" name="Environ. Microbiol. Rep.">
        <title>Genetic Diversity of Marine Anaerobic Ammonium-Oxidizing Bacteria as Revealed by Genomic and Proteomic Analyses of 'Candidatus Scalindua japonica'.</title>
        <authorList>
            <person name="Oshiki M."/>
            <person name="Mizuto K."/>
            <person name="Kimura Z."/>
            <person name="Kindaichi T."/>
            <person name="Satoh H."/>
            <person name="Okabe S."/>
        </authorList>
    </citation>
    <scope>NUCLEOTIDE SEQUENCE [LARGE SCALE GENOMIC DNA]</scope>
    <source>
        <strain evidence="2">husup-a2</strain>
    </source>
</reference>
<name>A0A286TW92_9BACT</name>
<accession>A0A286TW92</accession>